<feature type="domain" description="Flavodoxin-like" evidence="5">
    <location>
        <begin position="3"/>
        <end position="193"/>
    </location>
</feature>
<reference evidence="6 7" key="1">
    <citation type="submission" date="2017-12" db="EMBL/GenBank/DDBJ databases">
        <title>Genome Sequence of a Multidrug-Resistant Candida haemulonii Isolate from a Patient with Chronic Leg Ulcers in Israel.</title>
        <authorList>
            <person name="Chow N.A."/>
            <person name="Gade L."/>
            <person name="Batra D."/>
            <person name="Rowe L.A."/>
            <person name="Ben-Ami R."/>
            <person name="Loparev V.N."/>
            <person name="Litvintseva A.P."/>
        </authorList>
    </citation>
    <scope>NUCLEOTIDE SEQUENCE [LARGE SCALE GENOMIC DNA]</scope>
    <source>
        <strain evidence="6 7">B11899</strain>
    </source>
</reference>
<dbReference type="PANTHER" id="PTHR30546:SF23">
    <property type="entry name" value="FLAVOPROTEIN-LIKE PROTEIN YCP4-RELATED"/>
    <property type="match status" value="1"/>
</dbReference>
<feature type="compositionally biased region" description="Basic and acidic residues" evidence="4">
    <location>
        <begin position="217"/>
        <end position="230"/>
    </location>
</feature>
<evidence type="ECO:0000256" key="2">
    <source>
        <dbReference type="ARBA" id="ARBA00006961"/>
    </source>
</evidence>
<dbReference type="Proteomes" id="UP000244309">
    <property type="component" value="Unassembled WGS sequence"/>
</dbReference>
<protein>
    <submittedName>
        <fullName evidence="6">NAD(P)H:quinone oxidoreductase, type IV</fullName>
    </submittedName>
</protein>
<evidence type="ECO:0000256" key="4">
    <source>
        <dbReference type="SAM" id="MobiDB-lite"/>
    </source>
</evidence>
<dbReference type="FunFam" id="3.40.50.360:FF:000001">
    <property type="entry name" value="NAD(P)H dehydrogenase (Quinone) FQR1-like"/>
    <property type="match status" value="1"/>
</dbReference>
<dbReference type="InterPro" id="IPR005025">
    <property type="entry name" value="FMN_Rdtase-like_dom"/>
</dbReference>
<dbReference type="EMBL" id="PKFO01000011">
    <property type="protein sequence ID" value="PVH23538.1"/>
    <property type="molecule type" value="Genomic_DNA"/>
</dbReference>
<dbReference type="GO" id="GO:0034599">
    <property type="term" value="P:cellular response to oxidative stress"/>
    <property type="evidence" value="ECO:0007669"/>
    <property type="project" value="UniProtKB-ARBA"/>
</dbReference>
<dbReference type="GO" id="GO:0160020">
    <property type="term" value="P:positive regulation of ferroptosis"/>
    <property type="evidence" value="ECO:0007669"/>
    <property type="project" value="EnsemblFungi"/>
</dbReference>
<dbReference type="PROSITE" id="PS50902">
    <property type="entry name" value="FLAVODOXIN_LIKE"/>
    <property type="match status" value="1"/>
</dbReference>
<accession>A0A2V1B060</accession>
<dbReference type="GO" id="GO:0003955">
    <property type="term" value="F:NAD(P)H dehydrogenase (quinone) activity"/>
    <property type="evidence" value="ECO:0007669"/>
    <property type="project" value="InterPro"/>
</dbReference>
<dbReference type="Gene3D" id="3.40.50.360">
    <property type="match status" value="1"/>
</dbReference>
<dbReference type="RefSeq" id="XP_025344478.1">
    <property type="nucleotide sequence ID" value="XM_025487462.1"/>
</dbReference>
<evidence type="ECO:0000313" key="7">
    <source>
        <dbReference type="Proteomes" id="UP000244309"/>
    </source>
</evidence>
<feature type="region of interest" description="Disordered" evidence="4">
    <location>
        <begin position="204"/>
        <end position="270"/>
    </location>
</feature>
<dbReference type="Pfam" id="PF03358">
    <property type="entry name" value="FMN_red"/>
    <property type="match status" value="1"/>
</dbReference>
<comment type="subcellular location">
    <subcellularLocation>
        <location evidence="1">Cell membrane</location>
        <topology evidence="1">Peripheral membrane protein</topology>
    </subcellularLocation>
</comment>
<dbReference type="GO" id="GO:0032126">
    <property type="term" value="C:eisosome"/>
    <property type="evidence" value="ECO:0007669"/>
    <property type="project" value="EnsemblFungi"/>
</dbReference>
<dbReference type="VEuPathDB" id="FungiDB:CXQ85_003828"/>
<dbReference type="OrthoDB" id="504689at2759"/>
<evidence type="ECO:0000256" key="1">
    <source>
        <dbReference type="ARBA" id="ARBA00004202"/>
    </source>
</evidence>
<dbReference type="NCBIfam" id="NF002999">
    <property type="entry name" value="PRK03767.1"/>
    <property type="match status" value="1"/>
</dbReference>
<organism evidence="6 7">
    <name type="scientific">Candidozyma haemuli</name>
    <dbReference type="NCBI Taxonomy" id="45357"/>
    <lineage>
        <taxon>Eukaryota</taxon>
        <taxon>Fungi</taxon>
        <taxon>Dikarya</taxon>
        <taxon>Ascomycota</taxon>
        <taxon>Saccharomycotina</taxon>
        <taxon>Pichiomycetes</taxon>
        <taxon>Metschnikowiaceae</taxon>
        <taxon>Candidozyma</taxon>
    </lineage>
</organism>
<dbReference type="PANTHER" id="PTHR30546">
    <property type="entry name" value="FLAVODOXIN-RELATED PROTEIN WRBA-RELATED"/>
    <property type="match status" value="1"/>
</dbReference>
<comment type="function">
    <text evidence="3">Flavodoxin-like protein (FLP) that plays a role in cell wall integrity, oxidative stress protection and virulence. FLPs act as NAD(P)H quinone oxidoreductases. Reduces ubiquinone (coenzyme Q), enabling it to serve as an antioxidant in the membrane.</text>
</comment>
<keyword evidence="7" id="KW-1185">Reference proteome</keyword>
<sequence length="270" mass="28751">MKVAIVYYSTYGHVLTLAKSIKEGLESSKEVSQVDLLQIPETLSKEVLEQLHAPEKPEYPLATAEKIAEYDALLFGYPTRFGNLPAQVIEFFGQTSGLWVSGGLYRKPVGVFTSVSSAGGGQEITMRNVFSYVAHHGMVFIPLGYGKAFADITNLQEVHGGTPYGASTFAGANGSRKPSELELRIAKTQGETFASSAAKIVAASKSSSTDTSGPASTEKEASASKEKEAVESEESSEAPKTEKKTPQRVQESSKPAAKEDSGCGVKCVIV</sequence>
<evidence type="ECO:0000313" key="6">
    <source>
        <dbReference type="EMBL" id="PVH23538.1"/>
    </source>
</evidence>
<evidence type="ECO:0000256" key="3">
    <source>
        <dbReference type="ARBA" id="ARBA00053955"/>
    </source>
</evidence>
<dbReference type="InterPro" id="IPR029039">
    <property type="entry name" value="Flavoprotein-like_sf"/>
</dbReference>
<dbReference type="GO" id="GO:0010181">
    <property type="term" value="F:FMN binding"/>
    <property type="evidence" value="ECO:0007669"/>
    <property type="project" value="InterPro"/>
</dbReference>
<evidence type="ECO:0000259" key="5">
    <source>
        <dbReference type="PROSITE" id="PS50902"/>
    </source>
</evidence>
<dbReference type="NCBIfam" id="TIGR01755">
    <property type="entry name" value="flav_wrbA"/>
    <property type="match status" value="1"/>
</dbReference>
<dbReference type="GO" id="GO:0005886">
    <property type="term" value="C:plasma membrane"/>
    <property type="evidence" value="ECO:0007669"/>
    <property type="project" value="UniProtKB-SubCell"/>
</dbReference>
<dbReference type="SUPFAM" id="SSF52218">
    <property type="entry name" value="Flavoproteins"/>
    <property type="match status" value="1"/>
</dbReference>
<dbReference type="InterPro" id="IPR008254">
    <property type="entry name" value="Flavodoxin/NO_synth"/>
</dbReference>
<comment type="similarity">
    <text evidence="2">Belongs to the WrbA family.</text>
</comment>
<proteinExistence type="inferred from homology"/>
<dbReference type="AlphaFoldDB" id="A0A2V1B060"/>
<dbReference type="InterPro" id="IPR010089">
    <property type="entry name" value="Flavoprotein_WrbA-like"/>
</dbReference>
<gene>
    <name evidence="6" type="ORF">CXQ85_003828</name>
</gene>
<name>A0A2V1B060_9ASCO</name>
<dbReference type="GeneID" id="37009158"/>
<dbReference type="GO" id="GO:0005737">
    <property type="term" value="C:cytoplasm"/>
    <property type="evidence" value="ECO:0007669"/>
    <property type="project" value="EnsemblFungi"/>
</dbReference>
<comment type="caution">
    <text evidence="6">The sequence shown here is derived from an EMBL/GenBank/DDBJ whole genome shotgun (WGS) entry which is preliminary data.</text>
</comment>
<dbReference type="STRING" id="45357.A0A2V1B060"/>